<evidence type="ECO:0000313" key="3">
    <source>
        <dbReference type="Proteomes" id="UP001456524"/>
    </source>
</evidence>
<gene>
    <name evidence="2" type="ORF">IWX90DRAFT_387678</name>
</gene>
<dbReference type="CDD" id="cd00180">
    <property type="entry name" value="PKc"/>
    <property type="match status" value="1"/>
</dbReference>
<dbReference type="Pfam" id="PF00069">
    <property type="entry name" value="Pkinase"/>
    <property type="match status" value="1"/>
</dbReference>
<dbReference type="PANTHER" id="PTHR44167:SF24">
    <property type="entry name" value="SERINE_THREONINE-PROTEIN KINASE CHK2"/>
    <property type="match status" value="1"/>
</dbReference>
<dbReference type="Proteomes" id="UP001456524">
    <property type="component" value="Unassembled WGS sequence"/>
</dbReference>
<reference evidence="2 3" key="1">
    <citation type="journal article" date="2022" name="G3 (Bethesda)">
        <title>Enemy or ally: a genomic approach to elucidate the lifestyle of Phyllosticta citrichinaensis.</title>
        <authorList>
            <person name="Buijs V.A."/>
            <person name="Groenewald J.Z."/>
            <person name="Haridas S."/>
            <person name="LaButti K.M."/>
            <person name="Lipzen A."/>
            <person name="Martin F.M."/>
            <person name="Barry K."/>
            <person name="Grigoriev I.V."/>
            <person name="Crous P.W."/>
            <person name="Seidl M.F."/>
        </authorList>
    </citation>
    <scope>NUCLEOTIDE SEQUENCE [LARGE SCALE GENOMIC DNA]</scope>
    <source>
        <strain evidence="2 3">CBS 129764</strain>
    </source>
</reference>
<comment type="caution">
    <text evidence="2">The sequence shown here is derived from an EMBL/GenBank/DDBJ whole genome shotgun (WGS) entry which is preliminary data.</text>
</comment>
<dbReference type="SMART" id="SM00220">
    <property type="entry name" value="S_TKc"/>
    <property type="match status" value="1"/>
</dbReference>
<dbReference type="InterPro" id="IPR008271">
    <property type="entry name" value="Ser/Thr_kinase_AS"/>
</dbReference>
<evidence type="ECO:0000259" key="1">
    <source>
        <dbReference type="PROSITE" id="PS50011"/>
    </source>
</evidence>
<evidence type="ECO:0000313" key="2">
    <source>
        <dbReference type="EMBL" id="KAK8164474.1"/>
    </source>
</evidence>
<name>A0ABR1XRZ5_9PEZI</name>
<keyword evidence="3" id="KW-1185">Reference proteome</keyword>
<feature type="domain" description="Protein kinase" evidence="1">
    <location>
        <begin position="16"/>
        <end position="306"/>
    </location>
</feature>
<protein>
    <submittedName>
        <fullName evidence="2">Kinase-like domain-containing protein</fullName>
    </submittedName>
</protein>
<proteinExistence type="predicted"/>
<sequence length="318" mass="34818">MAPHFNHCPSDFNARYRLKERLGGGADGTVYRAEHKASGCAFAAKIMLPRTRTPGNNVLHEVHINQQLLLSKSRPSDHHIVRFEWWFEAASPGKQVVLLFEHCALGTLNDYVTEKYGGHSCKCNAPPEYLVRRFFAQLLEALVFLHEPPQGVGRGPVVHRDIKPSNILVVPGRDGAAWPPSVKLCDFGGALEAGRPSSGLLGVFTPGYVAPEVEWPPSEEACKSYVHPALDVYGVGASIYFVISRKTPRVPMCSVAPGGVTSESYSKDLWCVLGGALMRSVGERWKVRESLDALENGRSDCNADALAQRLIEEAEVDG</sequence>
<dbReference type="EMBL" id="JBBWUH010000006">
    <property type="protein sequence ID" value="KAK8164474.1"/>
    <property type="molecule type" value="Genomic_DNA"/>
</dbReference>
<accession>A0ABR1XRZ5</accession>
<dbReference type="InterPro" id="IPR011009">
    <property type="entry name" value="Kinase-like_dom_sf"/>
</dbReference>
<dbReference type="PROSITE" id="PS00108">
    <property type="entry name" value="PROTEIN_KINASE_ST"/>
    <property type="match status" value="1"/>
</dbReference>
<organism evidence="2 3">
    <name type="scientific">Phyllosticta citrichinensis</name>
    <dbReference type="NCBI Taxonomy" id="1130410"/>
    <lineage>
        <taxon>Eukaryota</taxon>
        <taxon>Fungi</taxon>
        <taxon>Dikarya</taxon>
        <taxon>Ascomycota</taxon>
        <taxon>Pezizomycotina</taxon>
        <taxon>Dothideomycetes</taxon>
        <taxon>Dothideomycetes incertae sedis</taxon>
        <taxon>Botryosphaeriales</taxon>
        <taxon>Phyllostictaceae</taxon>
        <taxon>Phyllosticta</taxon>
    </lineage>
</organism>
<dbReference type="PROSITE" id="PS50011">
    <property type="entry name" value="PROTEIN_KINASE_DOM"/>
    <property type="match status" value="1"/>
</dbReference>
<dbReference type="SUPFAM" id="SSF56112">
    <property type="entry name" value="Protein kinase-like (PK-like)"/>
    <property type="match status" value="1"/>
</dbReference>
<dbReference type="InterPro" id="IPR000719">
    <property type="entry name" value="Prot_kinase_dom"/>
</dbReference>
<dbReference type="PANTHER" id="PTHR44167">
    <property type="entry name" value="OVARIAN-SPECIFIC SERINE/THREONINE-PROTEIN KINASE LOK-RELATED"/>
    <property type="match status" value="1"/>
</dbReference>
<dbReference type="Gene3D" id="1.10.510.10">
    <property type="entry name" value="Transferase(Phosphotransferase) domain 1"/>
    <property type="match status" value="1"/>
</dbReference>